<keyword evidence="1" id="KW-0732">Signal</keyword>
<dbReference type="PANTHER" id="PTHR43827">
    <property type="entry name" value="2,5-DIKETO-D-GLUCONIC ACID REDUCTASE"/>
    <property type="match status" value="1"/>
</dbReference>
<feature type="domain" description="NADP-dependent oxidoreductase" evidence="2">
    <location>
        <begin position="229"/>
        <end position="422"/>
    </location>
</feature>
<evidence type="ECO:0000259" key="2">
    <source>
        <dbReference type="Pfam" id="PF00248"/>
    </source>
</evidence>
<accession>A0ABD3M7A5</accession>
<dbReference type="CDD" id="cd19071">
    <property type="entry name" value="AKR_AKR1-5-like"/>
    <property type="match status" value="1"/>
</dbReference>
<sequence>MVFLLLSLSLFSAVFVVDAALSLRHDELWTRRQALISGASVTSSGLIVTSTSPSVSVAHAVDDDTSVDLAAFNAARASGGSNKSLAGNIFPTTSNTPQRHAIISTSDPSPLLPIRGAKSTTQYIPRVGYSLYKTPLEQVSRCVALALRCGIRHFDVATQYESNSVIGKTLQQYLNGGLSALNKDYYNNEKVELLQLLDETAMIAQRHALQTTSSRSLIASPNIDGSAGRRSRRSQLFLSHKLSNSEQSTDSVTVKRHVKQTIASLSVGYLDLVMLHSPLTNTARRLGTYKALLELRDAGFVRSVGVCNYGLGPLMEIQQEFAGGLGTTDTSNLPAMNQLELSPFNAHREIVQYCDSNDIAVGCSTWSRLSSVDGPAEGWAVLAEIAKAKGMTKAQVLVRWSLQKGYVCVPRSASSSKVERVAIAENSYGGVNKMKEFVLSDKEMEVLDGLDIAYKAGKLGRRDGWKDEDVTGPEWDPTDFV</sequence>
<dbReference type="InterPro" id="IPR020471">
    <property type="entry name" value="AKR"/>
</dbReference>
<dbReference type="Gene3D" id="3.20.20.100">
    <property type="entry name" value="NADP-dependent oxidoreductase domain"/>
    <property type="match status" value="1"/>
</dbReference>
<dbReference type="InterPro" id="IPR018170">
    <property type="entry name" value="Aldo/ket_reductase_CS"/>
</dbReference>
<comment type="caution">
    <text evidence="3">The sequence shown here is derived from an EMBL/GenBank/DDBJ whole genome shotgun (WGS) entry which is preliminary data.</text>
</comment>
<dbReference type="EMBL" id="JALLBG020000199">
    <property type="protein sequence ID" value="KAL3759613.1"/>
    <property type="molecule type" value="Genomic_DNA"/>
</dbReference>
<evidence type="ECO:0000256" key="1">
    <source>
        <dbReference type="SAM" id="SignalP"/>
    </source>
</evidence>
<protein>
    <recommendedName>
        <fullName evidence="2">NADP-dependent oxidoreductase domain-containing protein</fullName>
    </recommendedName>
</protein>
<dbReference type="PROSITE" id="PS00062">
    <property type="entry name" value="ALDOKETO_REDUCTASE_2"/>
    <property type="match status" value="1"/>
</dbReference>
<dbReference type="InterPro" id="IPR036812">
    <property type="entry name" value="NAD(P)_OxRdtase_dom_sf"/>
</dbReference>
<dbReference type="SUPFAM" id="SSF51430">
    <property type="entry name" value="NAD(P)-linked oxidoreductase"/>
    <property type="match status" value="2"/>
</dbReference>
<dbReference type="AlphaFoldDB" id="A0ABD3M7A5"/>
<feature type="signal peptide" evidence="1">
    <location>
        <begin position="1"/>
        <end position="19"/>
    </location>
</feature>
<evidence type="ECO:0000313" key="3">
    <source>
        <dbReference type="EMBL" id="KAL3759613.1"/>
    </source>
</evidence>
<gene>
    <name evidence="3" type="ORF">ACHAWU_009760</name>
</gene>
<evidence type="ECO:0000313" key="4">
    <source>
        <dbReference type="Proteomes" id="UP001530293"/>
    </source>
</evidence>
<feature type="chain" id="PRO_5044883514" description="NADP-dependent oxidoreductase domain-containing protein" evidence="1">
    <location>
        <begin position="20"/>
        <end position="481"/>
    </location>
</feature>
<dbReference type="InterPro" id="IPR023210">
    <property type="entry name" value="NADP_OxRdtase_dom"/>
</dbReference>
<dbReference type="Pfam" id="PF00248">
    <property type="entry name" value="Aldo_ket_red"/>
    <property type="match status" value="1"/>
</dbReference>
<proteinExistence type="predicted"/>
<keyword evidence="4" id="KW-1185">Reference proteome</keyword>
<dbReference type="PRINTS" id="PR00069">
    <property type="entry name" value="ALDKETRDTASE"/>
</dbReference>
<dbReference type="PANTHER" id="PTHR43827:SF13">
    <property type="entry name" value="ALDO_KETO REDUCTASE FAMILY PROTEIN"/>
    <property type="match status" value="1"/>
</dbReference>
<organism evidence="3 4">
    <name type="scientific">Discostella pseudostelligera</name>
    <dbReference type="NCBI Taxonomy" id="259834"/>
    <lineage>
        <taxon>Eukaryota</taxon>
        <taxon>Sar</taxon>
        <taxon>Stramenopiles</taxon>
        <taxon>Ochrophyta</taxon>
        <taxon>Bacillariophyta</taxon>
        <taxon>Coscinodiscophyceae</taxon>
        <taxon>Thalassiosirophycidae</taxon>
        <taxon>Stephanodiscales</taxon>
        <taxon>Stephanodiscaceae</taxon>
        <taxon>Discostella</taxon>
    </lineage>
</organism>
<name>A0ABD3M7A5_9STRA</name>
<reference evidence="3 4" key="1">
    <citation type="submission" date="2024-10" db="EMBL/GenBank/DDBJ databases">
        <title>Updated reference genomes for cyclostephanoid diatoms.</title>
        <authorList>
            <person name="Roberts W.R."/>
            <person name="Alverson A.J."/>
        </authorList>
    </citation>
    <scope>NUCLEOTIDE SEQUENCE [LARGE SCALE GENOMIC DNA]</scope>
    <source>
        <strain evidence="3 4">AJA232-27</strain>
    </source>
</reference>
<dbReference type="Proteomes" id="UP001530293">
    <property type="component" value="Unassembled WGS sequence"/>
</dbReference>